<evidence type="ECO:0000256" key="6">
    <source>
        <dbReference type="SAM" id="Phobius"/>
    </source>
</evidence>
<dbReference type="Pfam" id="PF26113">
    <property type="entry name" value="GH16_XgeA"/>
    <property type="match status" value="1"/>
</dbReference>
<name>A0ABR4M268_9EURO</name>
<reference evidence="8 9" key="1">
    <citation type="submission" date="2024-07" db="EMBL/GenBank/DDBJ databases">
        <title>Section-level genome sequencing and comparative genomics of Aspergillus sections Usti and Cavernicolus.</title>
        <authorList>
            <consortium name="Lawrence Berkeley National Laboratory"/>
            <person name="Nybo J.L."/>
            <person name="Vesth T.C."/>
            <person name="Theobald S."/>
            <person name="Frisvad J.C."/>
            <person name="Larsen T.O."/>
            <person name="Kjaerboelling I."/>
            <person name="Rothschild-Mancinelli K."/>
            <person name="Lyhne E.K."/>
            <person name="Kogle M.E."/>
            <person name="Barry K."/>
            <person name="Clum A."/>
            <person name="Na H."/>
            <person name="Ledsgaard L."/>
            <person name="Lin J."/>
            <person name="Lipzen A."/>
            <person name="Kuo A."/>
            <person name="Riley R."/>
            <person name="Mondo S."/>
            <person name="Labutti K."/>
            <person name="Haridas S."/>
            <person name="Pangalinan J."/>
            <person name="Salamov A.A."/>
            <person name="Simmons B.A."/>
            <person name="Magnuson J.K."/>
            <person name="Chen J."/>
            <person name="Drula E."/>
            <person name="Henrissat B."/>
            <person name="Wiebenga A."/>
            <person name="Lubbers R.J."/>
            <person name="Gomes A.C."/>
            <person name="Macurrencykelacurrency M.R."/>
            <person name="Stajich J."/>
            <person name="Grigoriev I.V."/>
            <person name="Mortensen U.H."/>
            <person name="De Vries R.P."/>
            <person name="Baker S.E."/>
            <person name="Andersen M.R."/>
        </authorList>
    </citation>
    <scope>NUCLEOTIDE SEQUENCE [LARGE SCALE GENOMIC DNA]</scope>
    <source>
        <strain evidence="8 9">CBS 449.75</strain>
    </source>
</reference>
<dbReference type="PANTHER" id="PTHR10963:SF42">
    <property type="entry name" value="PUTATIVE (AFU_ORTHOLOGUE AFUA_5G02280)-RELATED"/>
    <property type="match status" value="1"/>
</dbReference>
<keyword evidence="9" id="KW-1185">Reference proteome</keyword>
<dbReference type="CDD" id="cd02181">
    <property type="entry name" value="GH16_fungal_Lam16A_glucanase"/>
    <property type="match status" value="1"/>
</dbReference>
<keyword evidence="3" id="KW-0325">Glycoprotein</keyword>
<feature type="region of interest" description="Disordered" evidence="5">
    <location>
        <begin position="1"/>
        <end position="23"/>
    </location>
</feature>
<evidence type="ECO:0000259" key="7">
    <source>
        <dbReference type="PROSITE" id="PS51762"/>
    </source>
</evidence>
<sequence length="379" mass="41975">MADQPNIPKTDTARDTHPDTDIPLNVLHIQPSPQPPQRPWYDLRSWSLRTKLIAATVCVAAIIGIIVGAVEGSKSRRYPDYFPLHYRLVDSYAGEGFFDRFHYFSDEDPTDGFVRYVNVSTARDLNLTYATARSAILRVDATTRNASSGRNSVRIESKETYDNGLFVFDILHTPYGCATWPALWLTDGYNWPFNGEIDVLEATNNGTDGNAVTLHTTPGCDMDVLRRHTGDAIYTTCDNSTNANAGCGVRGASLTYGKEMNDNGGGIYALELRDAGIRAWFFTRDSVPPDISNESHTPDPSTWGTALADFPNTSCDVPSHFKNQSIIANIDLCGEYAGNDEVYADQFGCPGECSKFVQYNPGNFTQAFWEFGAFKVYRA</sequence>
<dbReference type="InterPro" id="IPR013320">
    <property type="entry name" value="ConA-like_dom_sf"/>
</dbReference>
<dbReference type="SUPFAM" id="SSF49899">
    <property type="entry name" value="Concanavalin A-like lectins/glucanases"/>
    <property type="match status" value="1"/>
</dbReference>
<protein>
    <submittedName>
        <fullName evidence="8">Concanavalin A-like lectin/glucanase domain-containing protein</fullName>
    </submittedName>
</protein>
<evidence type="ECO:0000313" key="8">
    <source>
        <dbReference type="EMBL" id="KAL2870901.1"/>
    </source>
</evidence>
<dbReference type="InterPro" id="IPR000757">
    <property type="entry name" value="Beta-glucanase-like"/>
</dbReference>
<evidence type="ECO:0000256" key="5">
    <source>
        <dbReference type="SAM" id="MobiDB-lite"/>
    </source>
</evidence>
<evidence type="ECO:0000256" key="4">
    <source>
        <dbReference type="ARBA" id="ARBA00023288"/>
    </source>
</evidence>
<dbReference type="Proteomes" id="UP001610432">
    <property type="component" value="Unassembled WGS sequence"/>
</dbReference>
<dbReference type="Gene3D" id="2.60.120.200">
    <property type="match status" value="1"/>
</dbReference>
<dbReference type="EMBL" id="JBFXLQ010000004">
    <property type="protein sequence ID" value="KAL2870901.1"/>
    <property type="molecule type" value="Genomic_DNA"/>
</dbReference>
<dbReference type="RefSeq" id="XP_070889880.1">
    <property type="nucleotide sequence ID" value="XM_071032129.1"/>
</dbReference>
<keyword evidence="6" id="KW-1133">Transmembrane helix</keyword>
<evidence type="ECO:0000256" key="3">
    <source>
        <dbReference type="ARBA" id="ARBA00022622"/>
    </source>
</evidence>
<comment type="subcellular location">
    <subcellularLocation>
        <location evidence="1">Cell membrane</location>
        <topology evidence="1">Lipid-anchor</topology>
        <topology evidence="1">GPI-anchor</topology>
    </subcellularLocation>
</comment>
<proteinExistence type="predicted"/>
<gene>
    <name evidence="8" type="ORF">BJX67DRAFT_377526</name>
</gene>
<organism evidence="8 9">
    <name type="scientific">Aspergillus lucknowensis</name>
    <dbReference type="NCBI Taxonomy" id="176173"/>
    <lineage>
        <taxon>Eukaryota</taxon>
        <taxon>Fungi</taxon>
        <taxon>Dikarya</taxon>
        <taxon>Ascomycota</taxon>
        <taxon>Pezizomycotina</taxon>
        <taxon>Eurotiomycetes</taxon>
        <taxon>Eurotiomycetidae</taxon>
        <taxon>Eurotiales</taxon>
        <taxon>Aspergillaceae</taxon>
        <taxon>Aspergillus</taxon>
        <taxon>Aspergillus subgen. Nidulantes</taxon>
    </lineage>
</organism>
<feature type="domain" description="GH16" evidence="7">
    <location>
        <begin position="71"/>
        <end position="319"/>
    </location>
</feature>
<feature type="compositionally biased region" description="Basic and acidic residues" evidence="5">
    <location>
        <begin position="11"/>
        <end position="20"/>
    </location>
</feature>
<keyword evidence="4" id="KW-0449">Lipoprotein</keyword>
<accession>A0ABR4M268</accession>
<dbReference type="GeneID" id="98147201"/>
<comment type="caution">
    <text evidence="8">The sequence shown here is derived from an EMBL/GenBank/DDBJ whole genome shotgun (WGS) entry which is preliminary data.</text>
</comment>
<keyword evidence="3" id="KW-0336">GPI-anchor</keyword>
<keyword evidence="6" id="KW-0472">Membrane</keyword>
<keyword evidence="6" id="KW-0812">Transmembrane</keyword>
<evidence type="ECO:0000256" key="2">
    <source>
        <dbReference type="ARBA" id="ARBA00022475"/>
    </source>
</evidence>
<feature type="transmembrane region" description="Helical" evidence="6">
    <location>
        <begin position="52"/>
        <end position="70"/>
    </location>
</feature>
<evidence type="ECO:0000313" key="9">
    <source>
        <dbReference type="Proteomes" id="UP001610432"/>
    </source>
</evidence>
<dbReference type="InterPro" id="IPR050546">
    <property type="entry name" value="Glycosyl_Hydrlase_16"/>
</dbReference>
<keyword evidence="2" id="KW-1003">Cell membrane</keyword>
<dbReference type="PROSITE" id="PS51762">
    <property type="entry name" value="GH16_2"/>
    <property type="match status" value="1"/>
</dbReference>
<evidence type="ECO:0000256" key="1">
    <source>
        <dbReference type="ARBA" id="ARBA00004609"/>
    </source>
</evidence>
<dbReference type="PANTHER" id="PTHR10963">
    <property type="entry name" value="GLYCOSYL HYDROLASE-RELATED"/>
    <property type="match status" value="1"/>
</dbReference>